<accession>A0A9P6QM09</accession>
<comment type="subcellular location">
    <subcellularLocation>
        <location evidence="1">Membrane</location>
        <topology evidence="1">Multi-pass membrane protein</topology>
    </subcellularLocation>
</comment>
<feature type="transmembrane region" description="Helical" evidence="8">
    <location>
        <begin position="48"/>
        <end position="72"/>
    </location>
</feature>
<feature type="compositionally biased region" description="Basic and acidic residues" evidence="7">
    <location>
        <begin position="325"/>
        <end position="338"/>
    </location>
</feature>
<comment type="caution">
    <text evidence="9">The sequence shown here is derived from an EMBL/GenBank/DDBJ whole genome shotgun (WGS) entry which is preliminary data.</text>
</comment>
<protein>
    <submittedName>
        <fullName evidence="9">High-affinity iron permease</fullName>
    </submittedName>
</protein>
<keyword evidence="3" id="KW-0406">Ion transport</keyword>
<dbReference type="GO" id="GO:0015093">
    <property type="term" value="F:ferrous iron transmembrane transporter activity"/>
    <property type="evidence" value="ECO:0007669"/>
    <property type="project" value="TreeGrafter"/>
</dbReference>
<gene>
    <name evidence="9" type="primary">FTR1</name>
    <name evidence="9" type="ORF">DFQ27_005952</name>
</gene>
<evidence type="ECO:0000256" key="1">
    <source>
        <dbReference type="ARBA" id="ARBA00004141"/>
    </source>
</evidence>
<dbReference type="PANTHER" id="PTHR31632">
    <property type="entry name" value="IRON TRANSPORTER FTH1"/>
    <property type="match status" value="1"/>
</dbReference>
<dbReference type="OrthoDB" id="4364at2759"/>
<feature type="transmembrane region" description="Helical" evidence="8">
    <location>
        <begin position="84"/>
        <end position="105"/>
    </location>
</feature>
<keyword evidence="3" id="KW-0408">Iron</keyword>
<evidence type="ECO:0000256" key="3">
    <source>
        <dbReference type="ARBA" id="ARBA00022496"/>
    </source>
</evidence>
<evidence type="ECO:0000256" key="6">
    <source>
        <dbReference type="ARBA" id="ARBA00023136"/>
    </source>
</evidence>
<proteinExistence type="inferred from homology"/>
<evidence type="ECO:0000256" key="2">
    <source>
        <dbReference type="ARBA" id="ARBA00008333"/>
    </source>
</evidence>
<dbReference type="GO" id="GO:0033573">
    <property type="term" value="C:high-affinity iron permease complex"/>
    <property type="evidence" value="ECO:0007669"/>
    <property type="project" value="InterPro"/>
</dbReference>
<keyword evidence="5 8" id="KW-1133">Transmembrane helix</keyword>
<feature type="region of interest" description="Disordered" evidence="7">
    <location>
        <begin position="324"/>
        <end position="348"/>
    </location>
</feature>
<feature type="transmembrane region" description="Helical" evidence="8">
    <location>
        <begin position="277"/>
        <end position="299"/>
    </location>
</feature>
<keyword evidence="10" id="KW-1185">Reference proteome</keyword>
<keyword evidence="3" id="KW-0410">Iron transport</keyword>
<sequence>MYIFSAPIFFIMFRETTEAAIIVSVLLSFLAQVVADDPVLYRRLRWHVWLGVIFGLVISLIIGGAIIGIWYSLSKDVFQSHEELWEGTFALIASAMITVMGLAMLKSQDLQEKWRTKLSSSMAALEGESTLGRNARKYGLLILPLVTVLREGLEAVVFVGGVTFQEEPQAIPLAAICGILAGALLGFVIYKTGNALTLHRFFVGSTCFLLVIAAGLFAKAIFAYEMDNWNKLTGVDADDAGSYDPRGNVWALSCCNPNDPNAGFWQFMNAIFGWNNIASVGTITGYCMYWVVVILAVFFMRWKRNRGARNARESGDSENIAVADTDVKGIREEKEKQAQGDVLTPIDA</sequence>
<feature type="transmembrane region" description="Helical" evidence="8">
    <location>
        <begin position="170"/>
        <end position="190"/>
    </location>
</feature>
<evidence type="ECO:0000313" key="10">
    <source>
        <dbReference type="Proteomes" id="UP000807716"/>
    </source>
</evidence>
<dbReference type="EMBL" id="JAAAJB010000043">
    <property type="protein sequence ID" value="KAG0268712.1"/>
    <property type="molecule type" value="Genomic_DNA"/>
</dbReference>
<name>A0A9P6QM09_9FUNG</name>
<organism evidence="9 10">
    <name type="scientific">Actinomortierella ambigua</name>
    <dbReference type="NCBI Taxonomy" id="1343610"/>
    <lineage>
        <taxon>Eukaryota</taxon>
        <taxon>Fungi</taxon>
        <taxon>Fungi incertae sedis</taxon>
        <taxon>Mucoromycota</taxon>
        <taxon>Mortierellomycotina</taxon>
        <taxon>Mortierellomycetes</taxon>
        <taxon>Mortierellales</taxon>
        <taxon>Mortierellaceae</taxon>
        <taxon>Actinomortierella</taxon>
    </lineage>
</organism>
<feature type="transmembrane region" description="Helical" evidence="8">
    <location>
        <begin position="20"/>
        <end position="41"/>
    </location>
</feature>
<keyword evidence="3" id="KW-0813">Transport</keyword>
<dbReference type="PANTHER" id="PTHR31632:SF2">
    <property type="entry name" value="PLASMA MEMBRANE IRON PERMEASE"/>
    <property type="match status" value="1"/>
</dbReference>
<evidence type="ECO:0000256" key="7">
    <source>
        <dbReference type="SAM" id="MobiDB-lite"/>
    </source>
</evidence>
<keyword evidence="6 8" id="KW-0472">Membrane</keyword>
<dbReference type="InterPro" id="IPR004923">
    <property type="entry name" value="FTR1/Fip1/EfeU"/>
</dbReference>
<dbReference type="Proteomes" id="UP000807716">
    <property type="component" value="Unassembled WGS sequence"/>
</dbReference>
<dbReference type="Pfam" id="PF03239">
    <property type="entry name" value="FTR1"/>
    <property type="match status" value="1"/>
</dbReference>
<reference evidence="9" key="1">
    <citation type="journal article" date="2020" name="Fungal Divers.">
        <title>Resolving the Mortierellaceae phylogeny through synthesis of multi-gene phylogenetics and phylogenomics.</title>
        <authorList>
            <person name="Vandepol N."/>
            <person name="Liber J."/>
            <person name="Desiro A."/>
            <person name="Na H."/>
            <person name="Kennedy M."/>
            <person name="Barry K."/>
            <person name="Grigoriev I.V."/>
            <person name="Miller A.N."/>
            <person name="O'Donnell K."/>
            <person name="Stajich J.E."/>
            <person name="Bonito G."/>
        </authorList>
    </citation>
    <scope>NUCLEOTIDE SEQUENCE</scope>
    <source>
        <strain evidence="9">BC1065</strain>
    </source>
</reference>
<comment type="similarity">
    <text evidence="2">Belongs to the oxidase-dependent Fe transporter (OFeT) (TC 9.A.10.1) family.</text>
</comment>
<evidence type="ECO:0000256" key="5">
    <source>
        <dbReference type="ARBA" id="ARBA00022989"/>
    </source>
</evidence>
<evidence type="ECO:0000256" key="8">
    <source>
        <dbReference type="SAM" id="Phobius"/>
    </source>
</evidence>
<dbReference type="AlphaFoldDB" id="A0A9P6QM09"/>
<feature type="transmembrane region" description="Helical" evidence="8">
    <location>
        <begin position="202"/>
        <end position="224"/>
    </location>
</feature>
<evidence type="ECO:0000256" key="4">
    <source>
        <dbReference type="ARBA" id="ARBA00022692"/>
    </source>
</evidence>
<keyword evidence="4 8" id="KW-0812">Transmembrane</keyword>
<evidence type="ECO:0000313" key="9">
    <source>
        <dbReference type="EMBL" id="KAG0268712.1"/>
    </source>
</evidence>
<feature type="transmembrane region" description="Helical" evidence="8">
    <location>
        <begin position="138"/>
        <end position="164"/>
    </location>
</feature>